<feature type="transmembrane region" description="Helical" evidence="5">
    <location>
        <begin position="166"/>
        <end position="185"/>
    </location>
</feature>
<evidence type="ECO:0000313" key="6">
    <source>
        <dbReference type="EMBL" id="EEQ40348.1"/>
    </source>
</evidence>
<dbReference type="InterPro" id="IPR006603">
    <property type="entry name" value="PQ-loop_rpt"/>
</dbReference>
<dbReference type="AlphaFoldDB" id="C4Y8E8"/>
<evidence type="ECO:0000256" key="3">
    <source>
        <dbReference type="ARBA" id="ARBA00022989"/>
    </source>
</evidence>
<dbReference type="HOGENOM" id="CLU_033734_1_0_1"/>
<dbReference type="InterPro" id="IPR051415">
    <property type="entry name" value="LAAT-1"/>
</dbReference>
<dbReference type="VEuPathDB" id="FungiDB:CLUG_04476"/>
<dbReference type="PANTHER" id="PTHR16201">
    <property type="entry name" value="SEVEN TRANSMEMBRANE PROTEIN 1-RELATED"/>
    <property type="match status" value="1"/>
</dbReference>
<proteinExistence type="predicted"/>
<feature type="transmembrane region" description="Helical" evidence="5">
    <location>
        <begin position="124"/>
        <end position="145"/>
    </location>
</feature>
<dbReference type="PANTHER" id="PTHR16201:SF11">
    <property type="entry name" value="PQ-LOOP REPEAT-CONTAINING PROTEIN"/>
    <property type="match status" value="1"/>
</dbReference>
<feature type="transmembrane region" description="Helical" evidence="5">
    <location>
        <begin position="45"/>
        <end position="63"/>
    </location>
</feature>
<evidence type="ECO:0000313" key="7">
    <source>
        <dbReference type="Proteomes" id="UP000007703"/>
    </source>
</evidence>
<keyword evidence="2 5" id="KW-0812">Transmembrane</keyword>
<dbReference type="SMART" id="SM00679">
    <property type="entry name" value="CTNS"/>
    <property type="match status" value="2"/>
</dbReference>
<dbReference type="OMA" id="FVIYFPR"/>
<evidence type="ECO:0000256" key="5">
    <source>
        <dbReference type="SAM" id="Phobius"/>
    </source>
</evidence>
<feature type="transmembrane region" description="Helical" evidence="5">
    <location>
        <begin position="222"/>
        <end position="245"/>
    </location>
</feature>
<keyword evidence="3 5" id="KW-1133">Transmembrane helix</keyword>
<dbReference type="GO" id="GO:0016020">
    <property type="term" value="C:membrane"/>
    <property type="evidence" value="ECO:0007669"/>
    <property type="project" value="UniProtKB-SubCell"/>
</dbReference>
<keyword evidence="4 5" id="KW-0472">Membrane</keyword>
<dbReference type="OrthoDB" id="19344at2759"/>
<organism evidence="6 7">
    <name type="scientific">Clavispora lusitaniae (strain ATCC 42720)</name>
    <name type="common">Yeast</name>
    <name type="synonym">Candida lusitaniae</name>
    <dbReference type="NCBI Taxonomy" id="306902"/>
    <lineage>
        <taxon>Eukaryota</taxon>
        <taxon>Fungi</taxon>
        <taxon>Dikarya</taxon>
        <taxon>Ascomycota</taxon>
        <taxon>Saccharomycotina</taxon>
        <taxon>Pichiomycetes</taxon>
        <taxon>Metschnikowiaceae</taxon>
        <taxon>Clavispora</taxon>
    </lineage>
</organism>
<dbReference type="KEGG" id="clu:CLUG_04476"/>
<dbReference type="Gene3D" id="1.20.1280.290">
    <property type="match status" value="2"/>
</dbReference>
<dbReference type="Pfam" id="PF04193">
    <property type="entry name" value="PQ-loop"/>
    <property type="match status" value="2"/>
</dbReference>
<feature type="transmembrane region" description="Helical" evidence="5">
    <location>
        <begin position="257"/>
        <end position="276"/>
    </location>
</feature>
<evidence type="ECO:0000256" key="1">
    <source>
        <dbReference type="ARBA" id="ARBA00004141"/>
    </source>
</evidence>
<dbReference type="Proteomes" id="UP000007703">
    <property type="component" value="Unassembled WGS sequence"/>
</dbReference>
<evidence type="ECO:0000256" key="2">
    <source>
        <dbReference type="ARBA" id="ARBA00022692"/>
    </source>
</evidence>
<feature type="transmembrane region" description="Helical" evidence="5">
    <location>
        <begin position="83"/>
        <end position="104"/>
    </location>
</feature>
<comment type="subcellular location">
    <subcellularLocation>
        <location evidence="1">Membrane</location>
        <topology evidence="1">Multi-pass membrane protein</topology>
    </subcellularLocation>
</comment>
<reference evidence="6 7" key="1">
    <citation type="journal article" date="2009" name="Nature">
        <title>Evolution of pathogenicity and sexual reproduction in eight Candida genomes.</title>
        <authorList>
            <person name="Butler G."/>
            <person name="Rasmussen M.D."/>
            <person name="Lin M.F."/>
            <person name="Santos M.A."/>
            <person name="Sakthikumar S."/>
            <person name="Munro C.A."/>
            <person name="Rheinbay E."/>
            <person name="Grabherr M."/>
            <person name="Forche A."/>
            <person name="Reedy J.L."/>
            <person name="Agrafioti I."/>
            <person name="Arnaud M.B."/>
            <person name="Bates S."/>
            <person name="Brown A.J."/>
            <person name="Brunke S."/>
            <person name="Costanzo M.C."/>
            <person name="Fitzpatrick D.A."/>
            <person name="de Groot P.W."/>
            <person name="Harris D."/>
            <person name="Hoyer L.L."/>
            <person name="Hube B."/>
            <person name="Klis F.M."/>
            <person name="Kodira C."/>
            <person name="Lennard N."/>
            <person name="Logue M.E."/>
            <person name="Martin R."/>
            <person name="Neiman A.M."/>
            <person name="Nikolaou E."/>
            <person name="Quail M.A."/>
            <person name="Quinn J."/>
            <person name="Santos M.C."/>
            <person name="Schmitzberger F.F."/>
            <person name="Sherlock G."/>
            <person name="Shah P."/>
            <person name="Silverstein K.A."/>
            <person name="Skrzypek M.S."/>
            <person name="Soll D."/>
            <person name="Staggs R."/>
            <person name="Stansfield I."/>
            <person name="Stumpf M.P."/>
            <person name="Sudbery P.E."/>
            <person name="Srikantha T."/>
            <person name="Zeng Q."/>
            <person name="Berman J."/>
            <person name="Berriman M."/>
            <person name="Heitman J."/>
            <person name="Gow N.A."/>
            <person name="Lorenz M.C."/>
            <person name="Birren B.W."/>
            <person name="Kellis M."/>
            <person name="Cuomo C.A."/>
        </authorList>
    </citation>
    <scope>NUCLEOTIDE SEQUENCE [LARGE SCALE GENOMIC DNA]</scope>
    <source>
        <strain evidence="6 7">ATCC 42720</strain>
    </source>
</reference>
<name>C4Y8E8_CLAL4</name>
<protein>
    <submittedName>
        <fullName evidence="6">Uncharacterized protein</fullName>
    </submittedName>
</protein>
<feature type="transmembrane region" description="Helical" evidence="5">
    <location>
        <begin position="191"/>
        <end position="210"/>
    </location>
</feature>
<dbReference type="EMBL" id="CH408080">
    <property type="protein sequence ID" value="EEQ40348.1"/>
    <property type="molecule type" value="Genomic_DNA"/>
</dbReference>
<sequence length="313" mass="34640">MSDMRLSSVLISDCRYECIINHSVLPPVMISAGENFCSVYEGASVLNLVVSILITVGIFVSYLPQYFRIHHKRTSEGLSVNFLLLGSCSSLFTLTNIVLISSRARYCCRIGALTMFNCINSQLNLIQIGLQCICAIMILVLVLLLTKGSVAQDKEEYAKITRVGRFVVFHAALSLLQIVVGLSAGRPVLLAIAQFNGVMSTILTVIKYVPQIHTTYHLKHPGTLSIGMMCIQTPGGFIFTATLFFTKGSHWSSWMSYFTAATLQGTLLALCIYYEYFSGYRNSERETVARIVDENLHEESADEDDTARLIGSV</sequence>
<dbReference type="InParanoid" id="C4Y8E8"/>
<dbReference type="GeneID" id="8496229"/>
<accession>C4Y8E8</accession>
<gene>
    <name evidence="6" type="ORF">CLUG_04476</name>
</gene>
<evidence type="ECO:0000256" key="4">
    <source>
        <dbReference type="ARBA" id="ARBA00023136"/>
    </source>
</evidence>